<reference evidence="4 5" key="1">
    <citation type="submission" date="2018-08" db="EMBL/GenBank/DDBJ databases">
        <title>Chitinophagaceae sp. K23C18032701, a novel bacterium isolated from forest soil.</title>
        <authorList>
            <person name="Wang C."/>
        </authorList>
    </citation>
    <scope>NUCLEOTIDE SEQUENCE [LARGE SCALE GENOMIC DNA]</scope>
    <source>
        <strain evidence="4 5">K23C18032701</strain>
    </source>
</reference>
<gene>
    <name evidence="4" type="ORF">DXN05_14890</name>
</gene>
<keyword evidence="2" id="KW-1133">Transmembrane helix</keyword>
<dbReference type="SUPFAM" id="SSF53300">
    <property type="entry name" value="vWA-like"/>
    <property type="match status" value="1"/>
</dbReference>
<keyword evidence="2" id="KW-0472">Membrane</keyword>
<name>A0A3E1NHF3_9BACT</name>
<protein>
    <submittedName>
        <fullName evidence="4">VWA domain-containing protein</fullName>
    </submittedName>
</protein>
<evidence type="ECO:0000256" key="1">
    <source>
        <dbReference type="SAM" id="MobiDB-lite"/>
    </source>
</evidence>
<dbReference type="Gene3D" id="1.25.40.10">
    <property type="entry name" value="Tetratricopeptide repeat domain"/>
    <property type="match status" value="1"/>
</dbReference>
<organism evidence="4 5">
    <name type="scientific">Deminuibacter soli</name>
    <dbReference type="NCBI Taxonomy" id="2291815"/>
    <lineage>
        <taxon>Bacteria</taxon>
        <taxon>Pseudomonadati</taxon>
        <taxon>Bacteroidota</taxon>
        <taxon>Chitinophagia</taxon>
        <taxon>Chitinophagales</taxon>
        <taxon>Chitinophagaceae</taxon>
        <taxon>Deminuibacter</taxon>
    </lineage>
</organism>
<feature type="transmembrane region" description="Helical" evidence="2">
    <location>
        <begin position="25"/>
        <end position="42"/>
    </location>
</feature>
<proteinExistence type="predicted"/>
<dbReference type="InterPro" id="IPR002035">
    <property type="entry name" value="VWF_A"/>
</dbReference>
<dbReference type="InterPro" id="IPR011990">
    <property type="entry name" value="TPR-like_helical_dom_sf"/>
</dbReference>
<dbReference type="Proteomes" id="UP000261284">
    <property type="component" value="Unassembled WGS sequence"/>
</dbReference>
<comment type="caution">
    <text evidence="4">The sequence shown here is derived from an EMBL/GenBank/DDBJ whole genome shotgun (WGS) entry which is preliminary data.</text>
</comment>
<feature type="domain" description="VWFA" evidence="3">
    <location>
        <begin position="107"/>
        <end position="213"/>
    </location>
</feature>
<feature type="region of interest" description="Disordered" evidence="1">
    <location>
        <begin position="448"/>
        <end position="546"/>
    </location>
</feature>
<dbReference type="Pfam" id="PF13519">
    <property type="entry name" value="VWA_2"/>
    <property type="match status" value="1"/>
</dbReference>
<feature type="compositionally biased region" description="Basic and acidic residues" evidence="1">
    <location>
        <begin position="478"/>
        <end position="496"/>
    </location>
</feature>
<dbReference type="InterPro" id="IPR050768">
    <property type="entry name" value="UPF0353/GerABKA_families"/>
</dbReference>
<dbReference type="AlphaFoldDB" id="A0A3E1NHF3"/>
<evidence type="ECO:0000313" key="4">
    <source>
        <dbReference type="EMBL" id="RFM27312.1"/>
    </source>
</evidence>
<accession>A0A3E1NHF3</accession>
<dbReference type="InterPro" id="IPR036465">
    <property type="entry name" value="vWFA_dom_sf"/>
</dbReference>
<evidence type="ECO:0000313" key="5">
    <source>
        <dbReference type="Proteomes" id="UP000261284"/>
    </source>
</evidence>
<dbReference type="EMBL" id="QTJU01000005">
    <property type="protein sequence ID" value="RFM27312.1"/>
    <property type="molecule type" value="Genomic_DNA"/>
</dbReference>
<feature type="transmembrane region" description="Helical" evidence="2">
    <location>
        <begin position="70"/>
        <end position="93"/>
    </location>
</feature>
<sequence>MSISELTHMITGIDWQRFHFLRPKALWLFVPLAAVVLLLFAGDKERRKWRRIVAPALQPYLFTRNSKTAIILPVLALVLGIGSAIIGIAGPAWKMKDIPGEKINAVVLIALDLSKSMLATDLQPSRLERGKFKINDFLDANPGAAAGLVAFAGTAHPVLPFTSDYKIMKQQAISLSNKIMPVQGTNMPALITLMDTMMQPVTAPSTVFLLTDALDNEAATLLSNWINTTRHRLEILLLSSTAGAAVPGYKHVLSRQDMAVVQNLQQDPKITITQLTLDHSDVTGIAARIKQKLVFEKQHNKSEKEWDDMGWLLLIPCMAIAALWFRKGWTVQWVCIPFILLVCTSCGVKSRHPDWWYSKDYQGQLLYQAGNYAAAAEHFEDDNHKAAAYYKAGDYDAAADLFSLDTSAAGQYNKGLALAKAGRYADAEDAFKHAILLDASLKGRAQQSLEKMSTAQHRADSVNRFDPLSVSKTAKTLAENKKNDKKDPLKERKPSPQDEQLSADTRVKQLPKHGDRMSDEVQSNIHRGKEAQAPQPDEKSNQGASLAGNILLKRAVADPAEFLHRRFLLQQKRSGKHPVKQKEPW</sequence>
<evidence type="ECO:0000259" key="3">
    <source>
        <dbReference type="Pfam" id="PF13519"/>
    </source>
</evidence>
<dbReference type="SMART" id="SM00028">
    <property type="entry name" value="TPR"/>
    <property type="match status" value="1"/>
</dbReference>
<dbReference type="PANTHER" id="PTHR22550">
    <property type="entry name" value="SPORE GERMINATION PROTEIN"/>
    <property type="match status" value="1"/>
</dbReference>
<keyword evidence="5" id="KW-1185">Reference proteome</keyword>
<dbReference type="SUPFAM" id="SSF48452">
    <property type="entry name" value="TPR-like"/>
    <property type="match status" value="1"/>
</dbReference>
<dbReference type="Gene3D" id="3.40.50.410">
    <property type="entry name" value="von Willebrand factor, type A domain"/>
    <property type="match status" value="1"/>
</dbReference>
<dbReference type="PANTHER" id="PTHR22550:SF14">
    <property type="entry name" value="VWFA DOMAIN-CONTAINING PROTEIN"/>
    <property type="match status" value="1"/>
</dbReference>
<evidence type="ECO:0000256" key="2">
    <source>
        <dbReference type="SAM" id="Phobius"/>
    </source>
</evidence>
<keyword evidence="2" id="KW-0812">Transmembrane</keyword>
<dbReference type="InterPro" id="IPR019734">
    <property type="entry name" value="TPR_rpt"/>
</dbReference>